<dbReference type="RefSeq" id="WP_328957841.1">
    <property type="nucleotide sequence ID" value="NZ_CP108110.1"/>
</dbReference>
<sequence>MRALEASLSDVLGSPGVVGAALVDAATGLTYAAGGDQRLLGPGAELAELAALIGDRLCEAGAGGELESVVVTSTRHHEVVQVLPRQGDPLLLATVLDRTRVNLALALRQTADSARGFVA</sequence>
<gene>
    <name evidence="1" type="ORF">OHA16_32565</name>
</gene>
<dbReference type="Proteomes" id="UP001432222">
    <property type="component" value="Chromosome"/>
</dbReference>
<reference evidence="1" key="1">
    <citation type="submission" date="2022-10" db="EMBL/GenBank/DDBJ databases">
        <title>The complete genomes of actinobacterial strains from the NBC collection.</title>
        <authorList>
            <person name="Joergensen T.S."/>
            <person name="Alvarez Arevalo M."/>
            <person name="Sterndorff E.B."/>
            <person name="Faurdal D."/>
            <person name="Vuksanovic O."/>
            <person name="Mourched A.-S."/>
            <person name="Charusanti P."/>
            <person name="Shaw S."/>
            <person name="Blin K."/>
            <person name="Weber T."/>
        </authorList>
    </citation>
    <scope>NUCLEOTIDE SEQUENCE</scope>
    <source>
        <strain evidence="1">NBC_00222</strain>
    </source>
</reference>
<dbReference type="EMBL" id="CP108110">
    <property type="protein sequence ID" value="WUQ87280.1"/>
    <property type="molecule type" value="Genomic_DNA"/>
</dbReference>
<evidence type="ECO:0000313" key="2">
    <source>
        <dbReference type="Proteomes" id="UP001432222"/>
    </source>
</evidence>
<evidence type="ECO:0008006" key="3">
    <source>
        <dbReference type="Google" id="ProtNLM"/>
    </source>
</evidence>
<evidence type="ECO:0000313" key="1">
    <source>
        <dbReference type="EMBL" id="WUQ87280.1"/>
    </source>
</evidence>
<keyword evidence="2" id="KW-1185">Reference proteome</keyword>
<accession>A0ABZ1U7Y5</accession>
<organism evidence="1 2">
    <name type="scientific">Kitasatospora purpeofusca</name>
    <dbReference type="NCBI Taxonomy" id="67352"/>
    <lineage>
        <taxon>Bacteria</taxon>
        <taxon>Bacillati</taxon>
        <taxon>Actinomycetota</taxon>
        <taxon>Actinomycetes</taxon>
        <taxon>Kitasatosporales</taxon>
        <taxon>Streptomycetaceae</taxon>
        <taxon>Kitasatospora</taxon>
    </lineage>
</organism>
<protein>
    <recommendedName>
        <fullName evidence="3">Roadblock/LAMTOR2 domain-containing protein</fullName>
    </recommendedName>
</protein>
<name>A0ABZ1U7Y5_9ACTN</name>
<proteinExistence type="predicted"/>